<dbReference type="InterPro" id="IPR005883">
    <property type="entry name" value="PilM"/>
</dbReference>
<dbReference type="Proteomes" id="UP000009229">
    <property type="component" value="Chromosome"/>
</dbReference>
<sequence>MGWLKVILKNFLPRKTHFMGIDVGTHEVKVAEVKVIDGEPEVVALRRCPSPQGVWSKEFDEEKLVEALKEIANPRLKEVITCIGGENVIGRIVRLPPMEEKELEKAVRFEVERFVPTPVDQLIIRSVWLEEEENESRKTPRIRIFIPRTREVREIEGVTGEGRSLLILAVPAAVVYQYHSIFSRAGLLVTAVDLQAFALWRLFGRGAPGTVAIADIGAKNSHLVVVREGIVRFLRLLPVGGNAVTAFLANTYGVEFAEAEKMKLEAAASREEESSGLPGLLQASDLFHGGIMEIARELKRSLEFYSAQEKVQVERVILSGGAVKLKELPGHLQESLGIPVEVGLPDIRLPDEGPYDPAYAVAIGLALREVV</sequence>
<dbReference type="InterPro" id="IPR050696">
    <property type="entry name" value="FtsA/MreB"/>
</dbReference>
<organism evidence="1 2">
    <name type="scientific">Desulfofundulus kuznetsovii (strain DSM 6115 / VKM B-1805 / 17)</name>
    <name type="common">Desulfotomaculum kuznetsovii</name>
    <dbReference type="NCBI Taxonomy" id="760568"/>
    <lineage>
        <taxon>Bacteria</taxon>
        <taxon>Bacillati</taxon>
        <taxon>Bacillota</taxon>
        <taxon>Clostridia</taxon>
        <taxon>Eubacteriales</taxon>
        <taxon>Peptococcaceae</taxon>
        <taxon>Desulfofundulus</taxon>
    </lineage>
</organism>
<evidence type="ECO:0000313" key="2">
    <source>
        <dbReference type="Proteomes" id="UP000009229"/>
    </source>
</evidence>
<evidence type="ECO:0000313" key="1">
    <source>
        <dbReference type="EMBL" id="AEG15535.1"/>
    </source>
</evidence>
<dbReference type="AlphaFoldDB" id="A0AAU8PQN5"/>
<dbReference type="Gene3D" id="3.30.1490.300">
    <property type="match status" value="1"/>
</dbReference>
<gene>
    <name evidence="1" type="ordered locus">Desku_1976</name>
</gene>
<dbReference type="SUPFAM" id="SSF53067">
    <property type="entry name" value="Actin-like ATPase domain"/>
    <property type="match status" value="2"/>
</dbReference>
<proteinExistence type="predicted"/>
<dbReference type="PIRSF" id="PIRSF019169">
    <property type="entry name" value="PilM"/>
    <property type="match status" value="1"/>
</dbReference>
<keyword evidence="2" id="KW-1185">Reference proteome</keyword>
<dbReference type="KEGG" id="dku:Desku_1976"/>
<dbReference type="CDD" id="cd24049">
    <property type="entry name" value="ASKHA_NBD_PilM"/>
    <property type="match status" value="1"/>
</dbReference>
<dbReference type="Pfam" id="PF11104">
    <property type="entry name" value="PilM_2"/>
    <property type="match status" value="1"/>
</dbReference>
<dbReference type="PANTHER" id="PTHR32432">
    <property type="entry name" value="CELL DIVISION PROTEIN FTSA-RELATED"/>
    <property type="match status" value="1"/>
</dbReference>
<protein>
    <submittedName>
        <fullName evidence="1">Type IV pilus assembly protein PilM</fullName>
    </submittedName>
</protein>
<dbReference type="InterPro" id="IPR043129">
    <property type="entry name" value="ATPase_NBD"/>
</dbReference>
<accession>A0AAU8PQN5</accession>
<dbReference type="EMBL" id="CP002770">
    <property type="protein sequence ID" value="AEG15535.1"/>
    <property type="molecule type" value="Genomic_DNA"/>
</dbReference>
<dbReference type="PANTHER" id="PTHR32432:SF3">
    <property type="entry name" value="ETHANOLAMINE UTILIZATION PROTEIN EUTJ"/>
    <property type="match status" value="1"/>
</dbReference>
<dbReference type="Gene3D" id="3.30.420.40">
    <property type="match status" value="2"/>
</dbReference>
<reference evidence="2" key="1">
    <citation type="submission" date="2011-05" db="EMBL/GenBank/DDBJ databases">
        <title>Complete sequence of Desulfotomaculum kuznetsovii DSM 6115.</title>
        <authorList>
            <person name="Lucas S."/>
            <person name="Han J."/>
            <person name="Lapidus A."/>
            <person name="Cheng J.-F."/>
            <person name="Goodwin L."/>
            <person name="Pitluck S."/>
            <person name="Peters L."/>
            <person name="Mikhailova N."/>
            <person name="Lu M."/>
            <person name="Saunders E."/>
            <person name="Han C."/>
            <person name="Tapia R."/>
            <person name="Land M."/>
            <person name="Hauser L."/>
            <person name="Kyrpides N."/>
            <person name="Ivanova N."/>
            <person name="Pagani I."/>
            <person name="Nazina T."/>
            <person name="Ivanova A."/>
            <person name="Parshina S."/>
            <person name="Kuever J."/>
            <person name="Muyzer G."/>
            <person name="Plugge C."/>
            <person name="Stams A."/>
            <person name="Woyke T."/>
        </authorList>
    </citation>
    <scope>NUCLEOTIDE SEQUENCE [LARGE SCALE GENOMIC DNA]</scope>
    <source>
        <strain evidence="2">DSM 6115 / VKM B-1805 / 17</strain>
    </source>
</reference>
<name>A0AAU8PQN5_DESK7</name>